<organism evidence="1">
    <name type="scientific">Sediminibacterium sp. KACHI17</name>
    <dbReference type="NCBI Taxonomy" id="1751071"/>
    <lineage>
        <taxon>Bacteria</taxon>
        <taxon>Pseudomonadati</taxon>
        <taxon>Bacteroidota</taxon>
        <taxon>Chitinophagia</taxon>
        <taxon>Chitinophagales</taxon>
        <taxon>Chitinophagaceae</taxon>
        <taxon>Sediminibacterium</taxon>
    </lineage>
</organism>
<reference evidence="1" key="1">
    <citation type="submission" date="2024-02" db="EMBL/GenBank/DDBJ databases">
        <title>Sediminibacterium planktonica sp. nov. and Sediminibacterium longus sp. nov., isolated from surface lake and river water.</title>
        <authorList>
            <person name="Watanabe K."/>
            <person name="Takemine S."/>
            <person name="Ishii Y."/>
            <person name="Ogata Y."/>
            <person name="Shindo C."/>
            <person name="Suda W."/>
        </authorList>
    </citation>
    <scope>NUCLEOTIDE SEQUENCE</scope>
    <source>
        <strain evidence="1">KACHI17</strain>
    </source>
</reference>
<proteinExistence type="predicted"/>
<evidence type="ECO:0000313" key="1">
    <source>
        <dbReference type="EMBL" id="BFG69792.1"/>
    </source>
</evidence>
<dbReference type="AlphaFoldDB" id="A0AAT9GH20"/>
<dbReference type="RefSeq" id="WP_353550095.1">
    <property type="nucleotide sequence ID" value="NZ_AP029612.1"/>
</dbReference>
<gene>
    <name evidence="1" type="ORF">KACHI17_06730</name>
</gene>
<protein>
    <recommendedName>
        <fullName evidence="2">Zf-HC2 domain-containing protein</fullName>
    </recommendedName>
</protein>
<sequence>MGLFTISCKKATYLVSKKEEGKLNWIESIQLRTHMTICSLCRLFEQQSRFITKHAKHMHSDETLTEDQKKKIEKAFNQAQ</sequence>
<dbReference type="EMBL" id="AP029612">
    <property type="protein sequence ID" value="BFG69792.1"/>
    <property type="molecule type" value="Genomic_DNA"/>
</dbReference>
<name>A0AAT9GH20_9BACT</name>
<accession>A0AAT9GH20</accession>
<evidence type="ECO:0008006" key="2">
    <source>
        <dbReference type="Google" id="ProtNLM"/>
    </source>
</evidence>